<gene>
    <name evidence="1" type="ORF">LX15_001175</name>
</gene>
<organism evidence="1 2">
    <name type="scientific">Streptoalloteichus tenebrarius (strain ATCC 17920 / DSM 40477 / JCM 4838 / CBS 697.72 / NBRC 16177 / NCIMB 11028 / NRRL B-12390 / A12253. 1 / ISP 5477)</name>
    <name type="common">Streptomyces tenebrarius</name>
    <dbReference type="NCBI Taxonomy" id="1933"/>
    <lineage>
        <taxon>Bacteria</taxon>
        <taxon>Bacillati</taxon>
        <taxon>Actinomycetota</taxon>
        <taxon>Actinomycetes</taxon>
        <taxon>Pseudonocardiales</taxon>
        <taxon>Pseudonocardiaceae</taxon>
        <taxon>Streptoalloteichus</taxon>
    </lineage>
</organism>
<name>A0ABT1HPQ5_STRSD</name>
<comment type="caution">
    <text evidence="1">The sequence shown here is derived from an EMBL/GenBank/DDBJ whole genome shotgun (WGS) entry which is preliminary data.</text>
</comment>
<keyword evidence="2" id="KW-1185">Reference proteome</keyword>
<protein>
    <submittedName>
        <fullName evidence="1">Uncharacterized protein</fullName>
    </submittedName>
</protein>
<sequence>MEPAVRELHDMESLIEALEVRVQEVALHHPTGATQTQGCSLISCGGGRVEDGD</sequence>
<dbReference type="EMBL" id="JAMTCP010000004">
    <property type="protein sequence ID" value="MCP2257490.1"/>
    <property type="molecule type" value="Genomic_DNA"/>
</dbReference>
<dbReference type="Proteomes" id="UP001205311">
    <property type="component" value="Unassembled WGS sequence"/>
</dbReference>
<reference evidence="1 2" key="1">
    <citation type="submission" date="2022-06" db="EMBL/GenBank/DDBJ databases">
        <title>Genomic Encyclopedia of Archaeal and Bacterial Type Strains, Phase II (KMG-II): from individual species to whole genera.</title>
        <authorList>
            <person name="Goeker M."/>
        </authorList>
    </citation>
    <scope>NUCLEOTIDE SEQUENCE [LARGE SCALE GENOMIC DNA]</scope>
    <source>
        <strain evidence="1 2">DSM 40477</strain>
    </source>
</reference>
<evidence type="ECO:0000313" key="1">
    <source>
        <dbReference type="EMBL" id="MCP2257490.1"/>
    </source>
</evidence>
<evidence type="ECO:0000313" key="2">
    <source>
        <dbReference type="Proteomes" id="UP001205311"/>
    </source>
</evidence>
<accession>A0ABT1HPQ5</accession>
<dbReference type="RefSeq" id="WP_253668445.1">
    <property type="nucleotide sequence ID" value="NZ_JAMTCP010000004.1"/>
</dbReference>
<proteinExistence type="predicted"/>